<feature type="compositionally biased region" description="Basic and acidic residues" evidence="1">
    <location>
        <begin position="50"/>
        <end position="60"/>
    </location>
</feature>
<name>A0A409WV35_9AGAR</name>
<keyword evidence="3" id="KW-1185">Reference proteome</keyword>
<protein>
    <submittedName>
        <fullName evidence="2">Uncharacterized protein</fullName>
    </submittedName>
</protein>
<feature type="region of interest" description="Disordered" evidence="1">
    <location>
        <begin position="1"/>
        <end position="22"/>
    </location>
</feature>
<comment type="caution">
    <text evidence="2">The sequence shown here is derived from an EMBL/GenBank/DDBJ whole genome shotgun (WGS) entry which is preliminary data.</text>
</comment>
<evidence type="ECO:0000256" key="1">
    <source>
        <dbReference type="SAM" id="MobiDB-lite"/>
    </source>
</evidence>
<dbReference type="EMBL" id="NHYE01004761">
    <property type="protein sequence ID" value="PPQ82326.1"/>
    <property type="molecule type" value="Genomic_DNA"/>
</dbReference>
<evidence type="ECO:0000313" key="3">
    <source>
        <dbReference type="Proteomes" id="UP000284706"/>
    </source>
</evidence>
<accession>A0A409WV35</accession>
<organism evidence="2 3">
    <name type="scientific">Gymnopilus dilepis</name>
    <dbReference type="NCBI Taxonomy" id="231916"/>
    <lineage>
        <taxon>Eukaryota</taxon>
        <taxon>Fungi</taxon>
        <taxon>Dikarya</taxon>
        <taxon>Basidiomycota</taxon>
        <taxon>Agaricomycotina</taxon>
        <taxon>Agaricomycetes</taxon>
        <taxon>Agaricomycetidae</taxon>
        <taxon>Agaricales</taxon>
        <taxon>Agaricineae</taxon>
        <taxon>Hymenogastraceae</taxon>
        <taxon>Gymnopilus</taxon>
    </lineage>
</organism>
<proteinExistence type="predicted"/>
<feature type="compositionally biased region" description="Basic and acidic residues" evidence="1">
    <location>
        <begin position="1"/>
        <end position="11"/>
    </location>
</feature>
<gene>
    <name evidence="2" type="ORF">CVT26_013155</name>
</gene>
<dbReference type="Proteomes" id="UP000284706">
    <property type="component" value="Unassembled WGS sequence"/>
</dbReference>
<evidence type="ECO:0000313" key="2">
    <source>
        <dbReference type="EMBL" id="PPQ82326.1"/>
    </source>
</evidence>
<dbReference type="AlphaFoldDB" id="A0A409WV35"/>
<sequence length="131" mass="14445">MPLSIDTKETKPQAPNSDRQAKWHLDRPEAYYPSSFQSPPLPKFHTRDNVKAKIQGKKDSNSAAPNNVKTNPFRAARVFIPGTTEYILSVTPDSAVSSPLRVAQAIATDDNAKAKIQDKDCIVSVVQREPS</sequence>
<dbReference type="InParanoid" id="A0A409WV35"/>
<reference evidence="2 3" key="1">
    <citation type="journal article" date="2018" name="Evol. Lett.">
        <title>Horizontal gene cluster transfer increased hallucinogenic mushroom diversity.</title>
        <authorList>
            <person name="Reynolds H.T."/>
            <person name="Vijayakumar V."/>
            <person name="Gluck-Thaler E."/>
            <person name="Korotkin H.B."/>
            <person name="Matheny P.B."/>
            <person name="Slot J.C."/>
        </authorList>
    </citation>
    <scope>NUCLEOTIDE SEQUENCE [LARGE SCALE GENOMIC DNA]</scope>
    <source>
        <strain evidence="2 3">SRW20</strain>
    </source>
</reference>
<feature type="region of interest" description="Disordered" evidence="1">
    <location>
        <begin position="50"/>
        <end position="69"/>
    </location>
</feature>